<accession>A0ACC1TGB6</accession>
<evidence type="ECO:0000313" key="1">
    <source>
        <dbReference type="EMBL" id="KAJ3803677.1"/>
    </source>
</evidence>
<comment type="caution">
    <text evidence="1">The sequence shown here is derived from an EMBL/GenBank/DDBJ whole genome shotgun (WGS) entry which is preliminary data.</text>
</comment>
<feature type="non-terminal residue" evidence="1">
    <location>
        <position position="1"/>
    </location>
</feature>
<gene>
    <name evidence="1" type="ORF">F5876DRAFT_17184</name>
</gene>
<organism evidence="1 2">
    <name type="scientific">Lentinula aff. lateritia</name>
    <dbReference type="NCBI Taxonomy" id="2804960"/>
    <lineage>
        <taxon>Eukaryota</taxon>
        <taxon>Fungi</taxon>
        <taxon>Dikarya</taxon>
        <taxon>Basidiomycota</taxon>
        <taxon>Agaricomycotina</taxon>
        <taxon>Agaricomycetes</taxon>
        <taxon>Agaricomycetidae</taxon>
        <taxon>Agaricales</taxon>
        <taxon>Marasmiineae</taxon>
        <taxon>Omphalotaceae</taxon>
        <taxon>Lentinula</taxon>
    </lineage>
</organism>
<sequence>FWDDQLTLEEMDLICGSYEVATDGIQQTAIRSWWPRSGAWKSCGLNCGFWSEDAEDWFLTRLHKILCMDVLSVMTGQEW</sequence>
<name>A0ACC1TGB6_9AGAR</name>
<evidence type="ECO:0000313" key="2">
    <source>
        <dbReference type="Proteomes" id="UP001163835"/>
    </source>
</evidence>
<dbReference type="Proteomes" id="UP001163835">
    <property type="component" value="Unassembled WGS sequence"/>
</dbReference>
<protein>
    <submittedName>
        <fullName evidence="1">Uncharacterized protein</fullName>
    </submittedName>
</protein>
<feature type="non-terminal residue" evidence="1">
    <location>
        <position position="79"/>
    </location>
</feature>
<reference evidence="1" key="1">
    <citation type="submission" date="2022-09" db="EMBL/GenBank/DDBJ databases">
        <title>A Global Phylogenomic Analysis of the Shiitake Genus Lentinula.</title>
        <authorList>
            <consortium name="DOE Joint Genome Institute"/>
            <person name="Sierra-Patev S."/>
            <person name="Min B."/>
            <person name="Naranjo-Ortiz M."/>
            <person name="Looney B."/>
            <person name="Konkel Z."/>
            <person name="Slot J.C."/>
            <person name="Sakamoto Y."/>
            <person name="Steenwyk J.L."/>
            <person name="Rokas A."/>
            <person name="Carro J."/>
            <person name="Camarero S."/>
            <person name="Ferreira P."/>
            <person name="Molpeceres G."/>
            <person name="Ruiz-Duenas F.J."/>
            <person name="Serrano A."/>
            <person name="Henrissat B."/>
            <person name="Drula E."/>
            <person name="Hughes K.W."/>
            <person name="Mata J.L."/>
            <person name="Ishikawa N.K."/>
            <person name="Vargas-Isla R."/>
            <person name="Ushijima S."/>
            <person name="Smith C.A."/>
            <person name="Ahrendt S."/>
            <person name="Andreopoulos W."/>
            <person name="He G."/>
            <person name="Labutti K."/>
            <person name="Lipzen A."/>
            <person name="Ng V."/>
            <person name="Riley R."/>
            <person name="Sandor L."/>
            <person name="Barry K."/>
            <person name="Martinez A.T."/>
            <person name="Xiao Y."/>
            <person name="Gibbons J.G."/>
            <person name="Terashima K."/>
            <person name="Grigoriev I.V."/>
            <person name="Hibbett D.S."/>
        </authorList>
    </citation>
    <scope>NUCLEOTIDE SEQUENCE</scope>
    <source>
        <strain evidence="1">TMI1499</strain>
    </source>
</reference>
<dbReference type="EMBL" id="MU797029">
    <property type="protein sequence ID" value="KAJ3803677.1"/>
    <property type="molecule type" value="Genomic_DNA"/>
</dbReference>
<keyword evidence="2" id="KW-1185">Reference proteome</keyword>
<proteinExistence type="predicted"/>